<evidence type="ECO:0000256" key="1">
    <source>
        <dbReference type="SAM" id="SignalP"/>
    </source>
</evidence>
<dbReference type="SUPFAM" id="SSF56935">
    <property type="entry name" value="Porins"/>
    <property type="match status" value="1"/>
</dbReference>
<evidence type="ECO:0000313" key="3">
    <source>
        <dbReference type="EMBL" id="RGV56988.1"/>
    </source>
</evidence>
<accession>A0A412YHV3</accession>
<dbReference type="NCBIfam" id="TIGR04056">
    <property type="entry name" value="OMP_RagA_SusC"/>
    <property type="match status" value="1"/>
</dbReference>
<feature type="signal peptide" evidence="1">
    <location>
        <begin position="1"/>
        <end position="23"/>
    </location>
</feature>
<dbReference type="AlphaFoldDB" id="A0A412YHV3"/>
<dbReference type="InterPro" id="IPR023996">
    <property type="entry name" value="TonB-dep_OMP_SusC/RagA"/>
</dbReference>
<keyword evidence="1" id="KW-0732">Signal</keyword>
<reference evidence="3 4" key="1">
    <citation type="submission" date="2018-08" db="EMBL/GenBank/DDBJ databases">
        <title>A genome reference for cultivated species of the human gut microbiota.</title>
        <authorList>
            <person name="Zou Y."/>
            <person name="Xue W."/>
            <person name="Luo G."/>
        </authorList>
    </citation>
    <scope>NUCLEOTIDE SEQUENCE [LARGE SCALE GENOMIC DNA]</scope>
    <source>
        <strain evidence="3 4">AF14-32</strain>
    </source>
</reference>
<dbReference type="EMBL" id="QRZF01000002">
    <property type="protein sequence ID" value="RGV56988.1"/>
    <property type="molecule type" value="Genomic_DNA"/>
</dbReference>
<evidence type="ECO:0000259" key="2">
    <source>
        <dbReference type="Pfam" id="PF07715"/>
    </source>
</evidence>
<dbReference type="Pfam" id="PF07715">
    <property type="entry name" value="Plug"/>
    <property type="match status" value="1"/>
</dbReference>
<organism evidence="3 4">
    <name type="scientific">Bacteroides intestinalis</name>
    <dbReference type="NCBI Taxonomy" id="329854"/>
    <lineage>
        <taxon>Bacteria</taxon>
        <taxon>Pseudomonadati</taxon>
        <taxon>Bacteroidota</taxon>
        <taxon>Bacteroidia</taxon>
        <taxon>Bacteroidales</taxon>
        <taxon>Bacteroidaceae</taxon>
        <taxon>Bacteroides</taxon>
    </lineage>
</organism>
<dbReference type="InterPro" id="IPR012910">
    <property type="entry name" value="Plug_dom"/>
</dbReference>
<name>A0A412YHV3_9BACE</name>
<dbReference type="InterPro" id="IPR037066">
    <property type="entry name" value="Plug_dom_sf"/>
</dbReference>
<evidence type="ECO:0000313" key="4">
    <source>
        <dbReference type="Proteomes" id="UP000283850"/>
    </source>
</evidence>
<feature type="chain" id="PRO_5019228092" evidence="1">
    <location>
        <begin position="24"/>
        <end position="954"/>
    </location>
</feature>
<protein>
    <submittedName>
        <fullName evidence="3">SusC/RagA family TonB-linked outer membrane protein</fullName>
    </submittedName>
</protein>
<gene>
    <name evidence="3" type="ORF">DWW10_02610</name>
</gene>
<sequence>MKYIQAKFILCAMLAVSPMFVSAQATDWNETDSLVSEKDPMVQVAFRKVAQKDLLGGVSVVNVEELTKKNYNTYSLDNMQGYVGGWNGNSLWGMDGDNAGYLVLVDGVPRDANNVMPSEIAQISFLKGAQAVVLYGSKAAKGAVVITTKRGNVEGLNVSVRANTGFHVAKAFPEYLGSAEYMTLYNEALLNDDPSANLRYTAEQIYNHSSGLNPYRYPNMNYYSSDYVKKAYNRSEVTAEITGGGKRARFYSNVSYYSNGDFLDFGEAKNNRTDRFNVRGNVDVNINSFINAYINANATFYDSKSAKGDYWNVASTARPNFPENAAPLIPLDMIDPNATAAWELLSTTGNIIDGKYFLAGTQANSTNAFADSYAAGSSKWTSRQFQFDAGVDVNLNQVLKGLSFNAMFAVDYATSYSTSFDNKYAVFVPTWSNYGGKDVIVALSKEGNDERPGTQNVGGSTDKQTIAFTGQFNYQNTFNKDHNVSAMLIANGYQQTVSAQYHRISNANLALQAGYNYQQRYYADFGTALIHSAKLAKGHRQALSPSVTLGWRLSNENFLKDSPVVDDLLLSVSGSILNQDIDLVMGDNEFYLYESVWTQNDGYAWYDGPAGKYTISTRGQNSDLSFIKRKEFSANLKTSLWNRLITADASFFINSMEGYLINQPTFYPSHLNTGYPAASFMAVLNYNNNKRVGFDFNINANKRFGNVDLSLGVAGTYYDTKITKRDEIYDDTYRYREGRSVDGVWGLQSAGLFQSKEEIESSPEQKLGSTVQPGDIKYVDQNGDNVIDDKDEVFLGKGGWYGAPFTLGINFTAKWKSLTFFVLGTGNFGAYGLKNSSYYWVDGDDKYSAIVRNRWTPETAATATYPRLSARSSSNNFRASDYWLYKTDRFDLAKVQITYDLPKRVLRNTFINELSAYVSGANLLTISKERKHMEMNVGSAPQSRFYNIGVKAVF</sequence>
<dbReference type="Gene3D" id="2.170.130.10">
    <property type="entry name" value="TonB-dependent receptor, plug domain"/>
    <property type="match status" value="1"/>
</dbReference>
<proteinExistence type="predicted"/>
<dbReference type="RefSeq" id="WP_022394426.1">
    <property type="nucleotide sequence ID" value="NZ_QRZF01000002.1"/>
</dbReference>
<dbReference type="Proteomes" id="UP000283850">
    <property type="component" value="Unassembled WGS sequence"/>
</dbReference>
<comment type="caution">
    <text evidence="3">The sequence shown here is derived from an EMBL/GenBank/DDBJ whole genome shotgun (WGS) entry which is preliminary data.</text>
</comment>
<feature type="domain" description="TonB-dependent receptor plug" evidence="2">
    <location>
        <begin position="53"/>
        <end position="143"/>
    </location>
</feature>